<evidence type="ECO:0000313" key="3">
    <source>
        <dbReference type="Proteomes" id="UP000274822"/>
    </source>
</evidence>
<dbReference type="Proteomes" id="UP000274822">
    <property type="component" value="Unassembled WGS sequence"/>
</dbReference>
<dbReference type="AlphaFoldDB" id="A0A433Q296"/>
<comment type="caution">
    <text evidence="2">The sequence shown here is derived from an EMBL/GenBank/DDBJ whole genome shotgun (WGS) entry which is preliminary data.</text>
</comment>
<organism evidence="2 3">
    <name type="scientific">Jimgerdemannia flammicorona</name>
    <dbReference type="NCBI Taxonomy" id="994334"/>
    <lineage>
        <taxon>Eukaryota</taxon>
        <taxon>Fungi</taxon>
        <taxon>Fungi incertae sedis</taxon>
        <taxon>Mucoromycota</taxon>
        <taxon>Mucoromycotina</taxon>
        <taxon>Endogonomycetes</taxon>
        <taxon>Endogonales</taxon>
        <taxon>Endogonaceae</taxon>
        <taxon>Jimgerdemannia</taxon>
    </lineage>
</organism>
<sequence>MDTSQPSLGAAPASPPFQPQPGASNTVVSISLQIQYLLEFFETEYFASLEAELGDNEMEEFAKEIRRCRWFRKLTAGG</sequence>
<evidence type="ECO:0000256" key="1">
    <source>
        <dbReference type="SAM" id="MobiDB-lite"/>
    </source>
</evidence>
<proteinExistence type="predicted"/>
<feature type="region of interest" description="Disordered" evidence="1">
    <location>
        <begin position="1"/>
        <end position="23"/>
    </location>
</feature>
<name>A0A433Q296_9FUNG</name>
<evidence type="ECO:0000313" key="2">
    <source>
        <dbReference type="EMBL" id="RUS23852.1"/>
    </source>
</evidence>
<dbReference type="EMBL" id="RBNJ01018329">
    <property type="protein sequence ID" value="RUS23852.1"/>
    <property type="molecule type" value="Genomic_DNA"/>
</dbReference>
<reference evidence="2 3" key="1">
    <citation type="journal article" date="2018" name="New Phytol.">
        <title>Phylogenomics of Endogonaceae and evolution of mycorrhizas within Mucoromycota.</title>
        <authorList>
            <person name="Chang Y."/>
            <person name="Desiro A."/>
            <person name="Na H."/>
            <person name="Sandor L."/>
            <person name="Lipzen A."/>
            <person name="Clum A."/>
            <person name="Barry K."/>
            <person name="Grigoriev I.V."/>
            <person name="Martin F.M."/>
            <person name="Stajich J.E."/>
            <person name="Smith M.E."/>
            <person name="Bonito G."/>
            <person name="Spatafora J.W."/>
        </authorList>
    </citation>
    <scope>NUCLEOTIDE SEQUENCE [LARGE SCALE GENOMIC DNA]</scope>
    <source>
        <strain evidence="2 3">AD002</strain>
    </source>
</reference>
<keyword evidence="3" id="KW-1185">Reference proteome</keyword>
<protein>
    <submittedName>
        <fullName evidence="2">Uncharacterized protein</fullName>
    </submittedName>
</protein>
<accession>A0A433Q296</accession>
<gene>
    <name evidence="2" type="ORF">BC938DRAFT_474518</name>
</gene>